<keyword evidence="5" id="KW-0479">Metal-binding</keyword>
<evidence type="ECO:0000313" key="9">
    <source>
        <dbReference type="EMBL" id="CAF4773929.1"/>
    </source>
</evidence>
<evidence type="ECO:0000256" key="1">
    <source>
        <dbReference type="ARBA" id="ARBA00001968"/>
    </source>
</evidence>
<dbReference type="Pfam" id="PF13359">
    <property type="entry name" value="DDE_Tnp_4"/>
    <property type="match status" value="1"/>
</dbReference>
<evidence type="ECO:0000259" key="8">
    <source>
        <dbReference type="Pfam" id="PF13359"/>
    </source>
</evidence>
<evidence type="ECO:0000256" key="5">
    <source>
        <dbReference type="ARBA" id="ARBA00022723"/>
    </source>
</evidence>
<sequence>MSQMFVSQLSSLLIDAIPAKIKLEDTLSFVSTGNSYRSLSHLFRLPKSSISQIISEVCQEIKRALKDHIKVPSTPHEWEQIEKGFRNKWNFPLCYGALDGKHINITGSKEYGSVNFNYKKDNSIVLMALVDHDYCFTYINVGANGSASDGGILKNCSIYSLIEGTWRTEVRALNSITHQGSNHSSSSAREKRTQYTIFFVNEGKVPWQNNMIH</sequence>
<dbReference type="GO" id="GO:0004518">
    <property type="term" value="F:nuclease activity"/>
    <property type="evidence" value="ECO:0007669"/>
    <property type="project" value="UniProtKB-KW"/>
</dbReference>
<dbReference type="InterPro" id="IPR027806">
    <property type="entry name" value="HARBI1_dom"/>
</dbReference>
<dbReference type="Proteomes" id="UP000663880">
    <property type="component" value="Unassembled WGS sequence"/>
</dbReference>
<evidence type="ECO:0000256" key="2">
    <source>
        <dbReference type="ARBA" id="ARBA00004123"/>
    </source>
</evidence>
<evidence type="ECO:0000313" key="10">
    <source>
        <dbReference type="Proteomes" id="UP000663880"/>
    </source>
</evidence>
<comment type="cofactor">
    <cofactor evidence="1">
        <name>a divalent metal cation</name>
        <dbReference type="ChEBI" id="CHEBI:60240"/>
    </cofactor>
</comment>
<gene>
    <name evidence="9" type="ORF">PMACD_LOCUS1981</name>
</gene>
<keyword evidence="10" id="KW-1185">Reference proteome</keyword>
<comment type="caution">
    <text evidence="9">The sequence shown here is derived from an EMBL/GenBank/DDBJ whole genome shotgun (WGS) entry which is preliminary data.</text>
</comment>
<dbReference type="GO" id="GO:0005634">
    <property type="term" value="C:nucleus"/>
    <property type="evidence" value="ECO:0007669"/>
    <property type="project" value="UniProtKB-SubCell"/>
</dbReference>
<keyword evidence="7" id="KW-0539">Nucleus</keyword>
<dbReference type="GO" id="GO:0016787">
    <property type="term" value="F:hydrolase activity"/>
    <property type="evidence" value="ECO:0007669"/>
    <property type="project" value="UniProtKB-KW"/>
</dbReference>
<accession>A0A821MW73</accession>
<dbReference type="PANTHER" id="PTHR22930">
    <property type="match status" value="1"/>
</dbReference>
<evidence type="ECO:0000256" key="7">
    <source>
        <dbReference type="ARBA" id="ARBA00023242"/>
    </source>
</evidence>
<name>A0A821MW73_9NEOP</name>
<reference evidence="9" key="1">
    <citation type="submission" date="2021-02" db="EMBL/GenBank/DDBJ databases">
        <authorList>
            <person name="Steward A R."/>
        </authorList>
    </citation>
    <scope>NUCLEOTIDE SEQUENCE</scope>
</reference>
<evidence type="ECO:0000256" key="6">
    <source>
        <dbReference type="ARBA" id="ARBA00022801"/>
    </source>
</evidence>
<keyword evidence="6" id="KW-0378">Hydrolase</keyword>
<protein>
    <recommendedName>
        <fullName evidence="8">DDE Tnp4 domain-containing protein</fullName>
    </recommendedName>
</protein>
<comment type="subcellular location">
    <subcellularLocation>
        <location evidence="2">Nucleus</location>
    </subcellularLocation>
</comment>
<dbReference type="OrthoDB" id="1681765at2759"/>
<evidence type="ECO:0000256" key="4">
    <source>
        <dbReference type="ARBA" id="ARBA00022722"/>
    </source>
</evidence>
<organism evidence="9 10">
    <name type="scientific">Pieris macdunnoughi</name>
    <dbReference type="NCBI Taxonomy" id="345717"/>
    <lineage>
        <taxon>Eukaryota</taxon>
        <taxon>Metazoa</taxon>
        <taxon>Ecdysozoa</taxon>
        <taxon>Arthropoda</taxon>
        <taxon>Hexapoda</taxon>
        <taxon>Insecta</taxon>
        <taxon>Pterygota</taxon>
        <taxon>Neoptera</taxon>
        <taxon>Endopterygota</taxon>
        <taxon>Lepidoptera</taxon>
        <taxon>Glossata</taxon>
        <taxon>Ditrysia</taxon>
        <taxon>Papilionoidea</taxon>
        <taxon>Pieridae</taxon>
        <taxon>Pierinae</taxon>
        <taxon>Pieris</taxon>
    </lineage>
</organism>
<feature type="domain" description="DDE Tnp4" evidence="8">
    <location>
        <begin position="98"/>
        <end position="163"/>
    </location>
</feature>
<dbReference type="PANTHER" id="PTHR22930:SF198">
    <property type="entry name" value="DDE TNP4 DOMAIN-CONTAINING PROTEIN"/>
    <property type="match status" value="1"/>
</dbReference>
<keyword evidence="4" id="KW-0540">Nuclease</keyword>
<dbReference type="InterPro" id="IPR045249">
    <property type="entry name" value="HARBI1-like"/>
</dbReference>
<comment type="similarity">
    <text evidence="3">Belongs to the HARBI1 family.</text>
</comment>
<proteinExistence type="inferred from homology"/>
<dbReference type="GO" id="GO:0046872">
    <property type="term" value="F:metal ion binding"/>
    <property type="evidence" value="ECO:0007669"/>
    <property type="project" value="UniProtKB-KW"/>
</dbReference>
<evidence type="ECO:0000256" key="3">
    <source>
        <dbReference type="ARBA" id="ARBA00006958"/>
    </source>
</evidence>
<dbReference type="EMBL" id="CAJOBZ010000003">
    <property type="protein sequence ID" value="CAF4773929.1"/>
    <property type="molecule type" value="Genomic_DNA"/>
</dbReference>
<dbReference type="AlphaFoldDB" id="A0A821MW73"/>